<dbReference type="Pfam" id="PF21981">
    <property type="entry name" value="RecX_HTH3"/>
    <property type="match status" value="1"/>
</dbReference>
<feature type="domain" description="RecX third three-helical" evidence="8">
    <location>
        <begin position="131"/>
        <end position="177"/>
    </location>
</feature>
<evidence type="ECO:0000256" key="4">
    <source>
        <dbReference type="ARBA" id="ARBA00022490"/>
    </source>
</evidence>
<evidence type="ECO:0000259" key="8">
    <source>
        <dbReference type="Pfam" id="PF21981"/>
    </source>
</evidence>
<dbReference type="InterPro" id="IPR053925">
    <property type="entry name" value="RecX_HTH_3rd"/>
</dbReference>
<comment type="subcellular location">
    <subcellularLocation>
        <location evidence="1 5">Cytoplasm</location>
    </subcellularLocation>
</comment>
<dbReference type="Gene3D" id="1.10.10.10">
    <property type="entry name" value="Winged helix-like DNA-binding domain superfamily/Winged helix DNA-binding domain"/>
    <property type="match status" value="2"/>
</dbReference>
<evidence type="ECO:0000256" key="1">
    <source>
        <dbReference type="ARBA" id="ARBA00004496"/>
    </source>
</evidence>
<dbReference type="PANTHER" id="PTHR33602">
    <property type="entry name" value="REGULATORY PROTEIN RECX FAMILY PROTEIN"/>
    <property type="match status" value="1"/>
</dbReference>
<accession>A0ABS9Q3K7</accession>
<evidence type="ECO:0000256" key="5">
    <source>
        <dbReference type="HAMAP-Rule" id="MF_01114"/>
    </source>
</evidence>
<keyword evidence="11" id="KW-1185">Reference proteome</keyword>
<comment type="function">
    <text evidence="5">Modulates RecA activity.</text>
</comment>
<feature type="compositionally biased region" description="Basic residues" evidence="6">
    <location>
        <begin position="1"/>
        <end position="14"/>
    </location>
</feature>
<feature type="region of interest" description="Disordered" evidence="6">
    <location>
        <begin position="1"/>
        <end position="33"/>
    </location>
</feature>
<sequence>MGGKRERSKPRRRGRAEDPPAEGAAAVDAEPDHEDVARQIVLRQLAMAPRSRAQLETKLRQRDCPEDVITRVLDRMTEVGLLDDEAYAAMLVRSQQATKGLAKRALAHELRKKGIDKDLADAALDEVDPEEERRTARELVDKKLRSMGGLAVEVQTRRLAGMLARKGYGSGVAYSVIRDAIADAPEHQRD</sequence>
<evidence type="ECO:0000256" key="6">
    <source>
        <dbReference type="SAM" id="MobiDB-lite"/>
    </source>
</evidence>
<protein>
    <recommendedName>
        <fullName evidence="3 5">Regulatory protein RecX</fullName>
    </recommendedName>
</protein>
<evidence type="ECO:0000259" key="7">
    <source>
        <dbReference type="Pfam" id="PF02631"/>
    </source>
</evidence>
<keyword evidence="4 5" id="KW-0963">Cytoplasm</keyword>
<evidence type="ECO:0000313" key="11">
    <source>
        <dbReference type="Proteomes" id="UP001521931"/>
    </source>
</evidence>
<reference evidence="10 11" key="1">
    <citation type="submission" date="2022-02" db="EMBL/GenBank/DDBJ databases">
        <title>Uncovering new skin microbiome diversity through culturing and metagenomics.</title>
        <authorList>
            <person name="Conlan S."/>
            <person name="Deming C."/>
            <person name="Nisc Comparative Sequencing Program N."/>
            <person name="Segre J.A."/>
        </authorList>
    </citation>
    <scope>NUCLEOTIDE SEQUENCE [LARGE SCALE GENOMIC DNA]</scope>
    <source>
        <strain evidence="10 11">ACRQZ</strain>
    </source>
</reference>
<dbReference type="HAMAP" id="MF_01114">
    <property type="entry name" value="RecX"/>
    <property type="match status" value="1"/>
</dbReference>
<proteinExistence type="inferred from homology"/>
<dbReference type="InterPro" id="IPR036388">
    <property type="entry name" value="WH-like_DNA-bd_sf"/>
</dbReference>
<dbReference type="InterPro" id="IPR053926">
    <property type="entry name" value="RecX_HTH_1st"/>
</dbReference>
<feature type="domain" description="RecX second three-helical" evidence="7">
    <location>
        <begin position="83"/>
        <end position="124"/>
    </location>
</feature>
<dbReference type="InterPro" id="IPR003783">
    <property type="entry name" value="Regulatory_RecX"/>
</dbReference>
<evidence type="ECO:0000313" key="10">
    <source>
        <dbReference type="EMBL" id="MCG7322461.1"/>
    </source>
</evidence>
<dbReference type="Proteomes" id="UP001521931">
    <property type="component" value="Unassembled WGS sequence"/>
</dbReference>
<dbReference type="Pfam" id="PF02631">
    <property type="entry name" value="RecX_HTH2"/>
    <property type="match status" value="1"/>
</dbReference>
<dbReference type="PANTHER" id="PTHR33602:SF1">
    <property type="entry name" value="REGULATORY PROTEIN RECX FAMILY PROTEIN"/>
    <property type="match status" value="1"/>
</dbReference>
<evidence type="ECO:0000256" key="2">
    <source>
        <dbReference type="ARBA" id="ARBA00009695"/>
    </source>
</evidence>
<name>A0ABS9Q3K7_9MICO</name>
<feature type="domain" description="RecX first three-helical" evidence="9">
    <location>
        <begin position="37"/>
        <end position="76"/>
    </location>
</feature>
<dbReference type="Pfam" id="PF21982">
    <property type="entry name" value="RecX_HTH1"/>
    <property type="match status" value="1"/>
</dbReference>
<dbReference type="InterPro" id="IPR053924">
    <property type="entry name" value="RecX_HTH_2nd"/>
</dbReference>
<evidence type="ECO:0000259" key="9">
    <source>
        <dbReference type="Pfam" id="PF21982"/>
    </source>
</evidence>
<evidence type="ECO:0000256" key="3">
    <source>
        <dbReference type="ARBA" id="ARBA00018111"/>
    </source>
</evidence>
<organism evidence="10 11">
    <name type="scientific">Arsenicicoccus bolidensis</name>
    <dbReference type="NCBI Taxonomy" id="229480"/>
    <lineage>
        <taxon>Bacteria</taxon>
        <taxon>Bacillati</taxon>
        <taxon>Actinomycetota</taxon>
        <taxon>Actinomycetes</taxon>
        <taxon>Micrococcales</taxon>
        <taxon>Intrasporangiaceae</taxon>
        <taxon>Arsenicicoccus</taxon>
    </lineage>
</organism>
<gene>
    <name evidence="5" type="primary">recX</name>
    <name evidence="10" type="ORF">MHL29_11285</name>
</gene>
<comment type="similarity">
    <text evidence="2 5">Belongs to the RecX family.</text>
</comment>
<comment type="caution">
    <text evidence="10">The sequence shown here is derived from an EMBL/GenBank/DDBJ whole genome shotgun (WGS) entry which is preliminary data.</text>
</comment>
<dbReference type="EMBL" id="JAKRCV010000035">
    <property type="protein sequence ID" value="MCG7322461.1"/>
    <property type="molecule type" value="Genomic_DNA"/>
</dbReference>